<keyword evidence="1" id="KW-0812">Transmembrane</keyword>
<feature type="transmembrane region" description="Helical" evidence="1">
    <location>
        <begin position="112"/>
        <end position="134"/>
    </location>
</feature>
<dbReference type="EMBL" id="PGTB01000023">
    <property type="protein sequence ID" value="PJE37074.1"/>
    <property type="molecule type" value="Genomic_DNA"/>
</dbReference>
<feature type="transmembrane region" description="Helical" evidence="1">
    <location>
        <begin position="167"/>
        <end position="191"/>
    </location>
</feature>
<feature type="transmembrane region" description="Helical" evidence="1">
    <location>
        <begin position="140"/>
        <end position="160"/>
    </location>
</feature>
<keyword evidence="4" id="KW-1185">Reference proteome</keyword>
<gene>
    <name evidence="3" type="ORF">CVM52_08960</name>
</gene>
<dbReference type="InterPro" id="IPR009936">
    <property type="entry name" value="DUF1468"/>
</dbReference>
<feature type="transmembrane region" description="Helical" evidence="1">
    <location>
        <begin position="37"/>
        <end position="57"/>
    </location>
</feature>
<reference evidence="3 4" key="1">
    <citation type="journal article" date="2018" name="Int. J. Syst. Evol. Microbiol.">
        <title>Pseudooceanicola lipolyticus sp. nov., a marine alphaproteobacterium, reclassification of Oceanicola flagellatus as Pseudooceanicola flagellatus comb. nov. and emended description of the genus Pseudooceanicola.</title>
        <authorList>
            <person name="Huang M.-M."/>
            <person name="Guo L.-L."/>
            <person name="Wu Y.-H."/>
            <person name="Lai Q.-L."/>
            <person name="Shao Z.-Z."/>
            <person name="Wang C.-S."/>
            <person name="Wu M."/>
            <person name="Xu X.-W."/>
        </authorList>
    </citation>
    <scope>NUCLEOTIDE SEQUENCE [LARGE SCALE GENOMIC DNA]</scope>
    <source>
        <strain evidence="3 4">157</strain>
    </source>
</reference>
<proteinExistence type="predicted"/>
<keyword evidence="1" id="KW-0472">Membrane</keyword>
<evidence type="ECO:0000256" key="1">
    <source>
        <dbReference type="SAM" id="Phobius"/>
    </source>
</evidence>
<evidence type="ECO:0000313" key="4">
    <source>
        <dbReference type="Proteomes" id="UP000231553"/>
    </source>
</evidence>
<organism evidence="3 4">
    <name type="scientific">Pseudooceanicola lipolyticus</name>
    <dbReference type="NCBI Taxonomy" id="2029104"/>
    <lineage>
        <taxon>Bacteria</taxon>
        <taxon>Pseudomonadati</taxon>
        <taxon>Pseudomonadota</taxon>
        <taxon>Alphaproteobacteria</taxon>
        <taxon>Rhodobacterales</taxon>
        <taxon>Paracoccaceae</taxon>
        <taxon>Pseudooceanicola</taxon>
    </lineage>
</organism>
<dbReference type="OrthoDB" id="7854802at2"/>
<accession>A0A2M8J2S4</accession>
<feature type="domain" description="DUF1468" evidence="2">
    <location>
        <begin position="38"/>
        <end position="194"/>
    </location>
</feature>
<dbReference type="AlphaFoldDB" id="A0A2M8J2S4"/>
<evidence type="ECO:0000259" key="2">
    <source>
        <dbReference type="Pfam" id="PF07331"/>
    </source>
</evidence>
<protein>
    <recommendedName>
        <fullName evidence="2">DUF1468 domain-containing protein</fullName>
    </recommendedName>
</protein>
<keyword evidence="1" id="KW-1133">Transmembrane helix</keyword>
<dbReference type="Pfam" id="PF07331">
    <property type="entry name" value="TctB"/>
    <property type="match status" value="1"/>
</dbReference>
<evidence type="ECO:0000313" key="3">
    <source>
        <dbReference type="EMBL" id="PJE37074.1"/>
    </source>
</evidence>
<comment type="caution">
    <text evidence="3">The sequence shown here is derived from an EMBL/GenBank/DDBJ whole genome shotgun (WGS) entry which is preliminary data.</text>
</comment>
<sequence length="197" mass="20657">MPHLQQGAVFMSQSQPQTVSFEGEDANAGYAAPLLDLIAAGVLLALSGLVMVASLLLPVPGAVLTAPGLLPFLAAASLAVMAGLLGLSALRRHRAGETGESDFGNRAEDRRTLALALTIATYLLALQLLAFQLYFDIGSVPLTLSAFEPVTIIALTALIHTSWRGPLWITSLVSVGWTLALSLAFQVLFHIPLPGGF</sequence>
<feature type="transmembrane region" description="Helical" evidence="1">
    <location>
        <begin position="69"/>
        <end position="91"/>
    </location>
</feature>
<name>A0A2M8J2S4_9RHOB</name>
<dbReference type="Proteomes" id="UP000231553">
    <property type="component" value="Unassembled WGS sequence"/>
</dbReference>